<dbReference type="EMBL" id="KZ293652">
    <property type="protein sequence ID" value="PBK95193.1"/>
    <property type="molecule type" value="Genomic_DNA"/>
</dbReference>
<sequence length="127" mass="15389">MSDTDACNSSEAREAEQAWQARHELQWKYERRYDTLHREMRQQKAVERMRAKREATKLLKPEEQAIIRARNKVAQDTYRQRDFMDLYAQDIDAMPERPRQRRCLHHPEDYPPHSERLMAEMSRLSST</sequence>
<dbReference type="AlphaFoldDB" id="A0A2H3E3Q9"/>
<evidence type="ECO:0000256" key="1">
    <source>
        <dbReference type="SAM" id="MobiDB-lite"/>
    </source>
</evidence>
<name>A0A2H3E3Q9_ARMGA</name>
<organism evidence="2 3">
    <name type="scientific">Armillaria gallica</name>
    <name type="common">Bulbous honey fungus</name>
    <name type="synonym">Armillaria bulbosa</name>
    <dbReference type="NCBI Taxonomy" id="47427"/>
    <lineage>
        <taxon>Eukaryota</taxon>
        <taxon>Fungi</taxon>
        <taxon>Dikarya</taxon>
        <taxon>Basidiomycota</taxon>
        <taxon>Agaricomycotina</taxon>
        <taxon>Agaricomycetes</taxon>
        <taxon>Agaricomycetidae</taxon>
        <taxon>Agaricales</taxon>
        <taxon>Marasmiineae</taxon>
        <taxon>Physalacriaceae</taxon>
        <taxon>Armillaria</taxon>
    </lineage>
</organism>
<dbReference type="Proteomes" id="UP000217790">
    <property type="component" value="Unassembled WGS sequence"/>
</dbReference>
<evidence type="ECO:0000313" key="2">
    <source>
        <dbReference type="EMBL" id="PBK95193.1"/>
    </source>
</evidence>
<gene>
    <name evidence="2" type="ORF">ARMGADRAFT_1028588</name>
</gene>
<feature type="region of interest" description="Disordered" evidence="1">
    <location>
        <begin position="97"/>
        <end position="127"/>
    </location>
</feature>
<protein>
    <submittedName>
        <fullName evidence="2">Uncharacterized protein</fullName>
    </submittedName>
</protein>
<evidence type="ECO:0000313" key="3">
    <source>
        <dbReference type="Proteomes" id="UP000217790"/>
    </source>
</evidence>
<proteinExistence type="predicted"/>
<keyword evidence="3" id="KW-1185">Reference proteome</keyword>
<dbReference type="InParanoid" id="A0A2H3E3Q9"/>
<accession>A0A2H3E3Q9</accession>
<feature type="compositionally biased region" description="Basic and acidic residues" evidence="1">
    <location>
        <begin position="105"/>
        <end position="118"/>
    </location>
</feature>
<reference evidence="3" key="1">
    <citation type="journal article" date="2017" name="Nat. Ecol. Evol.">
        <title>Genome expansion and lineage-specific genetic innovations in the forest pathogenic fungi Armillaria.</title>
        <authorList>
            <person name="Sipos G."/>
            <person name="Prasanna A.N."/>
            <person name="Walter M.C."/>
            <person name="O'Connor E."/>
            <person name="Balint B."/>
            <person name="Krizsan K."/>
            <person name="Kiss B."/>
            <person name="Hess J."/>
            <person name="Varga T."/>
            <person name="Slot J."/>
            <person name="Riley R."/>
            <person name="Boka B."/>
            <person name="Rigling D."/>
            <person name="Barry K."/>
            <person name="Lee J."/>
            <person name="Mihaltcheva S."/>
            <person name="LaButti K."/>
            <person name="Lipzen A."/>
            <person name="Waldron R."/>
            <person name="Moloney N.M."/>
            <person name="Sperisen C."/>
            <person name="Kredics L."/>
            <person name="Vagvoelgyi C."/>
            <person name="Patrignani A."/>
            <person name="Fitzpatrick D."/>
            <person name="Nagy I."/>
            <person name="Doyle S."/>
            <person name="Anderson J.B."/>
            <person name="Grigoriev I.V."/>
            <person name="Gueldener U."/>
            <person name="Muensterkoetter M."/>
            <person name="Nagy L.G."/>
        </authorList>
    </citation>
    <scope>NUCLEOTIDE SEQUENCE [LARGE SCALE GENOMIC DNA]</scope>
    <source>
        <strain evidence="3">Ar21-2</strain>
    </source>
</reference>